<reference evidence="5" key="1">
    <citation type="submission" date="2018-12" db="EMBL/GenBank/DDBJ databases">
        <title>Novel natural products biosynthetic potential of the class Ktedonobacteria.</title>
        <authorList>
            <person name="Zheng Y."/>
            <person name="Saitou A."/>
            <person name="Wang C.M."/>
            <person name="Toyoda A."/>
            <person name="Minakuchi Y."/>
            <person name="Sekiguchi Y."/>
            <person name="Ueda K."/>
            <person name="Takano H."/>
            <person name="Sakai Y."/>
            <person name="Yokota A."/>
            <person name="Yabe S."/>
        </authorList>
    </citation>
    <scope>NUCLEOTIDE SEQUENCE</scope>
    <source>
        <strain evidence="5">COM3</strain>
    </source>
</reference>
<protein>
    <submittedName>
        <fullName evidence="5">AraC family transcriptional regulator</fullName>
    </submittedName>
</protein>
<evidence type="ECO:0000259" key="4">
    <source>
        <dbReference type="PROSITE" id="PS01124"/>
    </source>
</evidence>
<dbReference type="PROSITE" id="PS00041">
    <property type="entry name" value="HTH_ARAC_FAMILY_1"/>
    <property type="match status" value="1"/>
</dbReference>
<dbReference type="PROSITE" id="PS01124">
    <property type="entry name" value="HTH_ARAC_FAMILY_2"/>
    <property type="match status" value="1"/>
</dbReference>
<dbReference type="PANTHER" id="PTHR46796">
    <property type="entry name" value="HTH-TYPE TRANSCRIPTIONAL ACTIVATOR RHAS-RELATED"/>
    <property type="match status" value="1"/>
</dbReference>
<dbReference type="InterPro" id="IPR000014">
    <property type="entry name" value="PAS"/>
</dbReference>
<dbReference type="InterPro" id="IPR018062">
    <property type="entry name" value="HTH_AraC-typ_CS"/>
</dbReference>
<dbReference type="SUPFAM" id="SSF46689">
    <property type="entry name" value="Homeodomain-like"/>
    <property type="match status" value="2"/>
</dbReference>
<dbReference type="PRINTS" id="PR00032">
    <property type="entry name" value="HTHARAC"/>
</dbReference>
<accession>A0A455SGV9</accession>
<dbReference type="GO" id="GO:0003700">
    <property type="term" value="F:DNA-binding transcription factor activity"/>
    <property type="evidence" value="ECO:0007669"/>
    <property type="project" value="InterPro"/>
</dbReference>
<dbReference type="InterPro" id="IPR018060">
    <property type="entry name" value="HTH_AraC"/>
</dbReference>
<dbReference type="InterPro" id="IPR020449">
    <property type="entry name" value="Tscrpt_reg_AraC-type_HTH"/>
</dbReference>
<dbReference type="PANTHER" id="PTHR46796:SF13">
    <property type="entry name" value="HTH-TYPE TRANSCRIPTIONAL ACTIVATOR RHAS"/>
    <property type="match status" value="1"/>
</dbReference>
<dbReference type="EMBL" id="AP019376">
    <property type="protein sequence ID" value="BBH86169.1"/>
    <property type="molecule type" value="Genomic_DNA"/>
</dbReference>
<dbReference type="CDD" id="cd00130">
    <property type="entry name" value="PAS"/>
    <property type="match status" value="1"/>
</dbReference>
<keyword evidence="3" id="KW-0804">Transcription</keyword>
<dbReference type="Gene3D" id="1.10.10.60">
    <property type="entry name" value="Homeodomain-like"/>
    <property type="match status" value="1"/>
</dbReference>
<proteinExistence type="predicted"/>
<sequence length="261" mass="29982">MHQLSTPLPPIRSEIELQQLAQALATPFFAEALFDQLDDVVFFVKDAGGRYRVVNETLMRRCGCRQKSEIVGRTPLEVFPPELGACYVAQDQHVIRSGQVIQNQLELHLYLSRAPGWCLTYKIPLFDHQGHIVGLTGISRDLRMPDKGHPVYQRVADVVTYIQNHYQQPLKIEQLAQIAHLSVAQFERYMQRIFDLTPKQLIIKTRLQAATQLLKSNMSIVEIAYSCGYTDHSAFSRQFKMTVGISPSQYRSLLRQTRWHT</sequence>
<dbReference type="GO" id="GO:0043565">
    <property type="term" value="F:sequence-specific DNA binding"/>
    <property type="evidence" value="ECO:0007669"/>
    <property type="project" value="InterPro"/>
</dbReference>
<evidence type="ECO:0000256" key="1">
    <source>
        <dbReference type="ARBA" id="ARBA00023015"/>
    </source>
</evidence>
<dbReference type="InterPro" id="IPR050204">
    <property type="entry name" value="AraC_XylS_family_regulators"/>
</dbReference>
<dbReference type="Pfam" id="PF12833">
    <property type="entry name" value="HTH_18"/>
    <property type="match status" value="1"/>
</dbReference>
<dbReference type="InterPro" id="IPR013656">
    <property type="entry name" value="PAS_4"/>
</dbReference>
<gene>
    <name evidence="5" type="ORF">KTC_09200</name>
</gene>
<keyword evidence="2" id="KW-0238">DNA-binding</keyword>
<name>A0A455SGV9_9CHLR</name>
<dbReference type="InterPro" id="IPR035965">
    <property type="entry name" value="PAS-like_dom_sf"/>
</dbReference>
<dbReference type="SMART" id="SM00342">
    <property type="entry name" value="HTH_ARAC"/>
    <property type="match status" value="1"/>
</dbReference>
<dbReference type="Gene3D" id="3.30.450.20">
    <property type="entry name" value="PAS domain"/>
    <property type="match status" value="1"/>
</dbReference>
<organism evidence="5">
    <name type="scientific">Thermosporothrix sp. COM3</name>
    <dbReference type="NCBI Taxonomy" id="2490863"/>
    <lineage>
        <taxon>Bacteria</taxon>
        <taxon>Bacillati</taxon>
        <taxon>Chloroflexota</taxon>
        <taxon>Ktedonobacteria</taxon>
        <taxon>Ktedonobacterales</taxon>
        <taxon>Thermosporotrichaceae</taxon>
        <taxon>Thermosporothrix</taxon>
    </lineage>
</organism>
<evidence type="ECO:0000256" key="2">
    <source>
        <dbReference type="ARBA" id="ARBA00023125"/>
    </source>
</evidence>
<evidence type="ECO:0000313" key="5">
    <source>
        <dbReference type="EMBL" id="BBH86169.1"/>
    </source>
</evidence>
<evidence type="ECO:0000256" key="3">
    <source>
        <dbReference type="ARBA" id="ARBA00023163"/>
    </source>
</evidence>
<keyword evidence="1" id="KW-0805">Transcription regulation</keyword>
<dbReference type="Pfam" id="PF08448">
    <property type="entry name" value="PAS_4"/>
    <property type="match status" value="1"/>
</dbReference>
<dbReference type="InterPro" id="IPR009057">
    <property type="entry name" value="Homeodomain-like_sf"/>
</dbReference>
<dbReference type="AlphaFoldDB" id="A0A455SGV9"/>
<feature type="domain" description="HTH araC/xylS-type" evidence="4">
    <location>
        <begin position="156"/>
        <end position="253"/>
    </location>
</feature>
<dbReference type="SUPFAM" id="SSF55785">
    <property type="entry name" value="PYP-like sensor domain (PAS domain)"/>
    <property type="match status" value="1"/>
</dbReference>